<evidence type="ECO:0000313" key="3">
    <source>
        <dbReference type="EMBL" id="PLW39714.1"/>
    </source>
</evidence>
<feature type="compositionally biased region" description="Low complexity" evidence="1">
    <location>
        <begin position="117"/>
        <end position="129"/>
    </location>
</feature>
<comment type="caution">
    <text evidence="3">The sequence shown here is derived from an EMBL/GenBank/DDBJ whole genome shotgun (WGS) entry which is preliminary data.</text>
</comment>
<accession>A0A2N5UPP4</accession>
<feature type="region of interest" description="Disordered" evidence="1">
    <location>
        <begin position="96"/>
        <end position="141"/>
    </location>
</feature>
<dbReference type="AlphaFoldDB" id="A0A2N5UPP4"/>
<dbReference type="Proteomes" id="UP000235392">
    <property type="component" value="Unassembled WGS sequence"/>
</dbReference>
<protein>
    <submittedName>
        <fullName evidence="3">Uncharacterized protein</fullName>
    </submittedName>
</protein>
<keyword evidence="2" id="KW-0732">Signal</keyword>
<evidence type="ECO:0000313" key="4">
    <source>
        <dbReference type="Proteomes" id="UP000235392"/>
    </source>
</evidence>
<evidence type="ECO:0000256" key="1">
    <source>
        <dbReference type="SAM" id="MobiDB-lite"/>
    </source>
</evidence>
<name>A0A2N5UPP4_9BASI</name>
<proteinExistence type="predicted"/>
<organism evidence="3 4">
    <name type="scientific">Puccinia coronata f. sp. avenae</name>
    <dbReference type="NCBI Taxonomy" id="200324"/>
    <lineage>
        <taxon>Eukaryota</taxon>
        <taxon>Fungi</taxon>
        <taxon>Dikarya</taxon>
        <taxon>Basidiomycota</taxon>
        <taxon>Pucciniomycotina</taxon>
        <taxon>Pucciniomycetes</taxon>
        <taxon>Pucciniales</taxon>
        <taxon>Pucciniaceae</taxon>
        <taxon>Puccinia</taxon>
    </lineage>
</organism>
<reference evidence="3 4" key="1">
    <citation type="submission" date="2017-11" db="EMBL/GenBank/DDBJ databases">
        <title>De novo assembly and phasing of dikaryotic genomes from two isolates of Puccinia coronata f. sp. avenae, the causal agent of oat crown rust.</title>
        <authorList>
            <person name="Miller M.E."/>
            <person name="Zhang Y."/>
            <person name="Omidvar V."/>
            <person name="Sperschneider J."/>
            <person name="Schwessinger B."/>
            <person name="Raley C."/>
            <person name="Palmer J.M."/>
            <person name="Garnica D."/>
            <person name="Upadhyaya N."/>
            <person name="Rathjen J."/>
            <person name="Taylor J.M."/>
            <person name="Park R.F."/>
            <person name="Dodds P.N."/>
            <person name="Hirsch C.D."/>
            <person name="Kianian S.F."/>
            <person name="Figueroa M."/>
        </authorList>
    </citation>
    <scope>NUCLEOTIDE SEQUENCE [LARGE SCALE GENOMIC DNA]</scope>
    <source>
        <strain evidence="3">12SD80</strain>
    </source>
</reference>
<feature type="signal peptide" evidence="2">
    <location>
        <begin position="1"/>
        <end position="35"/>
    </location>
</feature>
<gene>
    <name evidence="3" type="ORF">PCASD_09620</name>
</gene>
<dbReference type="EMBL" id="PGCI01000111">
    <property type="protein sequence ID" value="PLW39714.1"/>
    <property type="molecule type" value="Genomic_DNA"/>
</dbReference>
<feature type="chain" id="PRO_5014801555" evidence="2">
    <location>
        <begin position="36"/>
        <end position="264"/>
    </location>
</feature>
<feature type="compositionally biased region" description="Polar residues" evidence="1">
    <location>
        <begin position="101"/>
        <end position="116"/>
    </location>
</feature>
<evidence type="ECO:0000256" key="2">
    <source>
        <dbReference type="SAM" id="SignalP"/>
    </source>
</evidence>
<sequence length="264" mass="28417">MLQARLSASTSIYSSSMILFIGLVHFLCLSQPVGSATIKSADSRSDHGITIFSQHGHVQGYGGATICDGCSESGEQYELRHNHYWTVRTSDKALSKRSRNDTSWTSPNTTSFLATESSQVSSKNSSGSSGRIGDNSNLPSKPIEDSICGNYTGEEQMGVCLWSGISDSQSGNSSGWVSSDITANCHKEVILHRSGSNGPLLVARVLEGCSFNTAEPSVGCSQIYITKKVFMALNPNPSELEKGALEDPITWDFNSRRNIFNSAV</sequence>